<reference evidence="3" key="2">
    <citation type="submission" date="2024-06" db="UniProtKB">
        <authorList>
            <consortium name="EnsemblMetazoa"/>
        </authorList>
    </citation>
    <scope>IDENTIFICATION</scope>
</reference>
<feature type="region of interest" description="Disordered" evidence="1">
    <location>
        <begin position="439"/>
        <end position="466"/>
    </location>
</feature>
<reference evidence="4" key="1">
    <citation type="journal article" date="2010" name="Nature">
        <title>The Amphimedon queenslandica genome and the evolution of animal complexity.</title>
        <authorList>
            <person name="Srivastava M."/>
            <person name="Simakov O."/>
            <person name="Chapman J."/>
            <person name="Fahey B."/>
            <person name="Gauthier M.E."/>
            <person name="Mitros T."/>
            <person name="Richards G.S."/>
            <person name="Conaco C."/>
            <person name="Dacre M."/>
            <person name="Hellsten U."/>
            <person name="Larroux C."/>
            <person name="Putnam N.H."/>
            <person name="Stanke M."/>
            <person name="Adamska M."/>
            <person name="Darling A."/>
            <person name="Degnan S.M."/>
            <person name="Oakley T.H."/>
            <person name="Plachetzki D.C."/>
            <person name="Zhai Y."/>
            <person name="Adamski M."/>
            <person name="Calcino A."/>
            <person name="Cummins S.F."/>
            <person name="Goodstein D.M."/>
            <person name="Harris C."/>
            <person name="Jackson D.J."/>
            <person name="Leys S.P."/>
            <person name="Shu S."/>
            <person name="Woodcroft B.J."/>
            <person name="Vervoort M."/>
            <person name="Kosik K.S."/>
            <person name="Manning G."/>
            <person name="Degnan B.M."/>
            <person name="Rokhsar D.S."/>
        </authorList>
    </citation>
    <scope>NUCLEOTIDE SEQUENCE [LARGE SCALE GENOMIC DNA]</scope>
</reference>
<dbReference type="GeneID" id="109585790"/>
<keyword evidence="2" id="KW-1133">Transmembrane helix</keyword>
<keyword evidence="2" id="KW-0472">Membrane</keyword>
<dbReference type="AlphaFoldDB" id="A0AAN0JL16"/>
<keyword evidence="4" id="KW-1185">Reference proteome</keyword>
<name>A0AAN0JL16_AMPQE</name>
<dbReference type="EnsemblMetazoa" id="XM_020001920.1">
    <property type="protein sequence ID" value="XP_019857479.1"/>
    <property type="gene ID" value="LOC109585790"/>
</dbReference>
<feature type="compositionally biased region" description="Basic and acidic residues" evidence="1">
    <location>
        <begin position="289"/>
        <end position="344"/>
    </location>
</feature>
<feature type="region of interest" description="Disordered" evidence="1">
    <location>
        <begin position="278"/>
        <end position="368"/>
    </location>
</feature>
<feature type="compositionally biased region" description="Polar residues" evidence="1">
    <location>
        <begin position="439"/>
        <end position="449"/>
    </location>
</feature>
<proteinExistence type="predicted"/>
<protein>
    <submittedName>
        <fullName evidence="3">Uncharacterized protein</fullName>
    </submittedName>
</protein>
<evidence type="ECO:0000313" key="4">
    <source>
        <dbReference type="Proteomes" id="UP000007879"/>
    </source>
</evidence>
<evidence type="ECO:0000256" key="1">
    <source>
        <dbReference type="SAM" id="MobiDB-lite"/>
    </source>
</evidence>
<evidence type="ECO:0000313" key="3">
    <source>
        <dbReference type="EnsemblMetazoa" id="XP_019857479.1"/>
    </source>
</evidence>
<organism evidence="3 4">
    <name type="scientific">Amphimedon queenslandica</name>
    <name type="common">Sponge</name>
    <dbReference type="NCBI Taxonomy" id="400682"/>
    <lineage>
        <taxon>Eukaryota</taxon>
        <taxon>Metazoa</taxon>
        <taxon>Porifera</taxon>
        <taxon>Demospongiae</taxon>
        <taxon>Heteroscleromorpha</taxon>
        <taxon>Haplosclerida</taxon>
        <taxon>Niphatidae</taxon>
        <taxon>Amphimedon</taxon>
    </lineage>
</organism>
<dbReference type="Proteomes" id="UP000007879">
    <property type="component" value="Unassembled WGS sequence"/>
</dbReference>
<accession>A0AAN0JL16</accession>
<dbReference type="RefSeq" id="XP_019857479.1">
    <property type="nucleotide sequence ID" value="XM_020001920.1"/>
</dbReference>
<feature type="transmembrane region" description="Helical" evidence="2">
    <location>
        <begin position="136"/>
        <end position="160"/>
    </location>
</feature>
<dbReference type="KEGG" id="aqu:109585790"/>
<sequence>MATIEYNIPVEIECTGEAPENATVTILCNGTGVVYDNTTEVKYEKKPRNITGLISVPQYLQCNLRVTFSNEAGSSEPFILTIDTTPPRPPYVTSSLPIVSITPTSGPTYTSSSSPTVSVTPIVGPASDPLTMTTGAIIGIASGCFVVVVTLVLLLIGVVVNCGKNIGAAIKLIKVTKQRDENGITQENVAHDGGNDVHVQVLDNAAGQYGGQGQGEVVPNGEGQDEVQEVLQNPLALAELKDVVQGDKTKKNAVRQEQGDGSVEQGIVRTEALVNNADTATPLAQDPVPEPKEVAQTDMIEKQTPRKQDENTKSKSNDKEIESADNARDSKKPTKDKYHKDTYHLKRQLLDPSTCSSVPEPNADQSEYNAYYDEPIVTGETETSDNDQQLPRQFVTISIPRPTAGDHASAIISGTLYKDILVPVLPMPQTSPQEIPSLRQIAQPNPQINEENKDFQSEPFDDSTIL</sequence>
<feature type="compositionally biased region" description="Polar residues" evidence="1">
    <location>
        <begin position="351"/>
        <end position="368"/>
    </location>
</feature>
<evidence type="ECO:0000256" key="2">
    <source>
        <dbReference type="SAM" id="Phobius"/>
    </source>
</evidence>
<keyword evidence="2" id="KW-0812">Transmembrane</keyword>